<dbReference type="PANTHER" id="PTHR30237:SF2">
    <property type="entry name" value="MUREIN TETRAPEPTIDE CARBOXYPEPTIDASE"/>
    <property type="match status" value="1"/>
</dbReference>
<evidence type="ECO:0000256" key="2">
    <source>
        <dbReference type="ARBA" id="ARBA00022645"/>
    </source>
</evidence>
<dbReference type="RefSeq" id="WP_221597376.1">
    <property type="nucleotide sequence ID" value="NZ_JAIGNQ010000001.1"/>
</dbReference>
<dbReference type="InterPro" id="IPR006311">
    <property type="entry name" value="TAT_signal"/>
</dbReference>
<comment type="similarity">
    <text evidence="1">Belongs to the peptidase S66 family.</text>
</comment>
<dbReference type="InterPro" id="IPR027461">
    <property type="entry name" value="Carboxypeptidase_A_C_sf"/>
</dbReference>
<dbReference type="Pfam" id="PF02016">
    <property type="entry name" value="Peptidase_S66"/>
    <property type="match status" value="1"/>
</dbReference>
<sequence>MIARRTALGLLGGLAGAALMPGSLSAKAGRKPPRLCAGDTVGLVAPASALTLPDELDRAIHWITGMGLVPKLGQHVGEQYGYLAGTDAARASDLDAMFADPDVRAIFAIRGGWGGARILPLLDWNRIRDNPKLLIGYSDTTALHLAIAARAGFATLHAPNGASSWQKESWDSLWQIAFAAGTPVLGGADVEDAVGRPARTLTGGTARGRLLGGNLTILSTLMGTGWLPDFDGAILFVEDINEDPYRVDRMFQQLKLGGILDRVGGVIFGQCTRCGSPTPGSDTFTLDDVIDQYLGALGKPAIAGFDTGHVGNQLSLPVGVDVEFDATARTLRMLHPAVA</sequence>
<dbReference type="SUPFAM" id="SSF141986">
    <property type="entry name" value="LD-carboxypeptidase A C-terminal domain-like"/>
    <property type="match status" value="1"/>
</dbReference>
<accession>A0ABS7JCX9</accession>
<gene>
    <name evidence="8" type="ORF">K3177_05120</name>
</gene>
<dbReference type="Proteomes" id="UP000776651">
    <property type="component" value="Unassembled WGS sequence"/>
</dbReference>
<dbReference type="Gene3D" id="3.40.50.10740">
    <property type="entry name" value="Class I glutamine amidotransferase-like"/>
    <property type="match status" value="1"/>
</dbReference>
<dbReference type="PANTHER" id="PTHR30237">
    <property type="entry name" value="MURAMOYLTETRAPEPTIDE CARBOXYPEPTIDASE"/>
    <property type="match status" value="1"/>
</dbReference>
<protein>
    <submittedName>
        <fullName evidence="8">LD-carboxypeptidase</fullName>
    </submittedName>
</protein>
<dbReference type="EMBL" id="JAIGNQ010000001">
    <property type="protein sequence ID" value="MBX7487888.1"/>
    <property type="molecule type" value="Genomic_DNA"/>
</dbReference>
<evidence type="ECO:0000313" key="9">
    <source>
        <dbReference type="Proteomes" id="UP000776651"/>
    </source>
</evidence>
<evidence type="ECO:0000313" key="8">
    <source>
        <dbReference type="EMBL" id="MBX7487888.1"/>
    </source>
</evidence>
<evidence type="ECO:0000259" key="6">
    <source>
        <dbReference type="Pfam" id="PF02016"/>
    </source>
</evidence>
<evidence type="ECO:0000256" key="5">
    <source>
        <dbReference type="ARBA" id="ARBA00022825"/>
    </source>
</evidence>
<dbReference type="Pfam" id="PF17676">
    <property type="entry name" value="Peptidase_S66C"/>
    <property type="match status" value="1"/>
</dbReference>
<keyword evidence="4" id="KW-0378">Hydrolase</keyword>
<name>A0ABS7JCX9_9SPHN</name>
<dbReference type="Gene3D" id="3.50.30.60">
    <property type="entry name" value="LD-carboxypeptidase A C-terminal domain-like"/>
    <property type="match status" value="1"/>
</dbReference>
<dbReference type="SUPFAM" id="SSF52317">
    <property type="entry name" value="Class I glutamine amidotransferase-like"/>
    <property type="match status" value="1"/>
</dbReference>
<evidence type="ECO:0000256" key="1">
    <source>
        <dbReference type="ARBA" id="ARBA00010233"/>
    </source>
</evidence>
<evidence type="ECO:0000259" key="7">
    <source>
        <dbReference type="Pfam" id="PF17676"/>
    </source>
</evidence>
<organism evidence="8 9">
    <name type="scientific">Qipengyuania pacifica</name>
    <dbReference type="NCBI Taxonomy" id="2860199"/>
    <lineage>
        <taxon>Bacteria</taxon>
        <taxon>Pseudomonadati</taxon>
        <taxon>Pseudomonadota</taxon>
        <taxon>Alphaproteobacteria</taxon>
        <taxon>Sphingomonadales</taxon>
        <taxon>Erythrobacteraceae</taxon>
        <taxon>Qipengyuania</taxon>
    </lineage>
</organism>
<dbReference type="PIRSF" id="PIRSF028757">
    <property type="entry name" value="LD-carboxypeptidase"/>
    <property type="match status" value="1"/>
</dbReference>
<dbReference type="InterPro" id="IPR040449">
    <property type="entry name" value="Peptidase_S66_N"/>
</dbReference>
<reference evidence="8 9" key="1">
    <citation type="submission" date="2021-08" db="EMBL/GenBank/DDBJ databases">
        <title>Comparative Genomics Analysis of the Genus Qipengyuania Reveals Extensive Genetic Diversity and Metabolic Versatility, Including the Description of Fifteen Novel Species.</title>
        <authorList>
            <person name="Liu Y."/>
        </authorList>
    </citation>
    <scope>NUCLEOTIDE SEQUENCE [LARGE SCALE GENOMIC DNA]</scope>
    <source>
        <strain evidence="8 9">GH25</strain>
    </source>
</reference>
<evidence type="ECO:0000256" key="4">
    <source>
        <dbReference type="ARBA" id="ARBA00022801"/>
    </source>
</evidence>
<keyword evidence="5" id="KW-0720">Serine protease</keyword>
<dbReference type="InterPro" id="IPR003507">
    <property type="entry name" value="S66_fam"/>
</dbReference>
<keyword evidence="9" id="KW-1185">Reference proteome</keyword>
<feature type="domain" description="LD-carboxypeptidase C-terminal" evidence="7">
    <location>
        <begin position="207"/>
        <end position="323"/>
    </location>
</feature>
<comment type="caution">
    <text evidence="8">The sequence shown here is derived from an EMBL/GenBank/DDBJ whole genome shotgun (WGS) entry which is preliminary data.</text>
</comment>
<dbReference type="InterPro" id="IPR027478">
    <property type="entry name" value="LdcA_N"/>
</dbReference>
<evidence type="ECO:0000256" key="3">
    <source>
        <dbReference type="ARBA" id="ARBA00022670"/>
    </source>
</evidence>
<feature type="domain" description="LD-carboxypeptidase N-terminal" evidence="6">
    <location>
        <begin position="41"/>
        <end position="158"/>
    </location>
</feature>
<dbReference type="InterPro" id="IPR040921">
    <property type="entry name" value="Peptidase_S66C"/>
</dbReference>
<dbReference type="CDD" id="cd07025">
    <property type="entry name" value="Peptidase_S66"/>
    <property type="match status" value="1"/>
</dbReference>
<keyword evidence="3" id="KW-0645">Protease</keyword>
<proteinExistence type="inferred from homology"/>
<dbReference type="PROSITE" id="PS51318">
    <property type="entry name" value="TAT"/>
    <property type="match status" value="1"/>
</dbReference>
<keyword evidence="2" id="KW-0121">Carboxypeptidase</keyword>
<dbReference type="InterPro" id="IPR029062">
    <property type="entry name" value="Class_I_gatase-like"/>
</dbReference>